<evidence type="ECO:0000259" key="12">
    <source>
        <dbReference type="Pfam" id="PF00401"/>
    </source>
</evidence>
<feature type="domain" description="ATP synthase epsilon subunit C-terminal" evidence="12">
    <location>
        <begin position="88"/>
        <end position="133"/>
    </location>
</feature>
<dbReference type="PANTHER" id="PTHR13822">
    <property type="entry name" value="ATP SYNTHASE DELTA/EPSILON CHAIN"/>
    <property type="match status" value="1"/>
</dbReference>
<dbReference type="Proteomes" id="UP000782312">
    <property type="component" value="Unassembled WGS sequence"/>
</dbReference>
<organism evidence="14 15">
    <name type="scientific">Tectimicrobiota bacterium</name>
    <dbReference type="NCBI Taxonomy" id="2528274"/>
    <lineage>
        <taxon>Bacteria</taxon>
        <taxon>Pseudomonadati</taxon>
        <taxon>Nitrospinota/Tectimicrobiota group</taxon>
        <taxon>Candidatus Tectimicrobiota</taxon>
    </lineage>
</organism>
<dbReference type="AlphaFoldDB" id="A0A932HXR8"/>
<dbReference type="InterPro" id="IPR036771">
    <property type="entry name" value="ATPsynth_dsu/esu_N"/>
</dbReference>
<reference evidence="14" key="1">
    <citation type="submission" date="2020-07" db="EMBL/GenBank/DDBJ databases">
        <title>Huge and variable diversity of episymbiotic CPR bacteria and DPANN archaea in groundwater ecosystems.</title>
        <authorList>
            <person name="He C.Y."/>
            <person name="Keren R."/>
            <person name="Whittaker M."/>
            <person name="Farag I.F."/>
            <person name="Doudna J."/>
            <person name="Cate J.H.D."/>
            <person name="Banfield J.F."/>
        </authorList>
    </citation>
    <scope>NUCLEOTIDE SEQUENCE</scope>
    <source>
        <strain evidence="14">NC_groundwater_763_Ag_S-0.2um_68_21</strain>
    </source>
</reference>
<dbReference type="Pfam" id="PF00401">
    <property type="entry name" value="ATP-synt_DE"/>
    <property type="match status" value="1"/>
</dbReference>
<comment type="subunit">
    <text evidence="4 10 11">F-type ATPases have 2 components, CF(1) - the catalytic core - and CF(0) - the membrane proton channel. CF(1) has five subunits: alpha(3), beta(3), gamma(1), delta(1), epsilon(1). CF(0) has three main subunits: a, b and c.</text>
</comment>
<dbReference type="NCBIfam" id="NF009980">
    <property type="entry name" value="PRK13446.1"/>
    <property type="match status" value="1"/>
</dbReference>
<dbReference type="HAMAP" id="MF_00530">
    <property type="entry name" value="ATP_synth_epsil_bac"/>
    <property type="match status" value="1"/>
</dbReference>
<evidence type="ECO:0000256" key="9">
    <source>
        <dbReference type="ARBA" id="ARBA00023310"/>
    </source>
</evidence>
<evidence type="ECO:0000313" key="15">
    <source>
        <dbReference type="Proteomes" id="UP000782312"/>
    </source>
</evidence>
<dbReference type="NCBIfam" id="TIGR01216">
    <property type="entry name" value="ATP_synt_epsi"/>
    <property type="match status" value="1"/>
</dbReference>
<dbReference type="Pfam" id="PF02823">
    <property type="entry name" value="ATP-synt_DE_N"/>
    <property type="match status" value="1"/>
</dbReference>
<dbReference type="InterPro" id="IPR020546">
    <property type="entry name" value="ATP_synth_F1_dsu/esu_N"/>
</dbReference>
<dbReference type="SUPFAM" id="SSF46604">
    <property type="entry name" value="Epsilon subunit of F1F0-ATP synthase C-terminal domain"/>
    <property type="match status" value="1"/>
</dbReference>
<sequence>MADGTLRLEIVTPHRRLISAEADEVTAPGFHGEFGVLPGHTPYLVQLGVGILSYRSGSARYFLSIIGGYAEVGPDRVTILTEVAERAEDINTQRARAALHRAEERMMGRSQDSIDFERAELALKRAVTRLGVARQSGMA</sequence>
<evidence type="ECO:0000256" key="2">
    <source>
        <dbReference type="ARBA" id="ARBA00004202"/>
    </source>
</evidence>
<evidence type="ECO:0000256" key="1">
    <source>
        <dbReference type="ARBA" id="ARBA00003543"/>
    </source>
</evidence>
<dbReference type="Gene3D" id="2.60.15.10">
    <property type="entry name" value="F0F1 ATP synthase delta/epsilon subunit, N-terminal"/>
    <property type="match status" value="1"/>
</dbReference>
<comment type="caution">
    <text evidence="14">The sequence shown here is derived from an EMBL/GenBank/DDBJ whole genome shotgun (WGS) entry which is preliminary data.</text>
</comment>
<keyword evidence="10" id="KW-1003">Cell membrane</keyword>
<name>A0A932HXR8_UNCTE</name>
<dbReference type="EMBL" id="JACPUR010000019">
    <property type="protein sequence ID" value="MBI3127649.1"/>
    <property type="molecule type" value="Genomic_DNA"/>
</dbReference>
<dbReference type="CDD" id="cd12152">
    <property type="entry name" value="F1-ATPase_delta"/>
    <property type="match status" value="1"/>
</dbReference>
<dbReference type="GO" id="GO:0005524">
    <property type="term" value="F:ATP binding"/>
    <property type="evidence" value="ECO:0007669"/>
    <property type="project" value="UniProtKB-UniRule"/>
</dbReference>
<dbReference type="PANTHER" id="PTHR13822:SF10">
    <property type="entry name" value="ATP SYNTHASE EPSILON CHAIN, CHLOROPLASTIC"/>
    <property type="match status" value="1"/>
</dbReference>
<dbReference type="GO" id="GO:0046933">
    <property type="term" value="F:proton-transporting ATP synthase activity, rotational mechanism"/>
    <property type="evidence" value="ECO:0007669"/>
    <property type="project" value="UniProtKB-UniRule"/>
</dbReference>
<evidence type="ECO:0000256" key="11">
    <source>
        <dbReference type="RuleBase" id="RU003656"/>
    </source>
</evidence>
<dbReference type="GO" id="GO:0005886">
    <property type="term" value="C:plasma membrane"/>
    <property type="evidence" value="ECO:0007669"/>
    <property type="project" value="UniProtKB-SubCell"/>
</dbReference>
<comment type="subcellular location">
    <subcellularLocation>
        <location evidence="2 10">Cell membrane</location>
        <topology evidence="2 10">Peripheral membrane protein</topology>
    </subcellularLocation>
</comment>
<dbReference type="Gene3D" id="1.20.5.440">
    <property type="entry name" value="ATP synthase delta/epsilon subunit, C-terminal domain"/>
    <property type="match status" value="1"/>
</dbReference>
<evidence type="ECO:0000313" key="14">
    <source>
        <dbReference type="EMBL" id="MBI3127649.1"/>
    </source>
</evidence>
<evidence type="ECO:0000256" key="5">
    <source>
        <dbReference type="ARBA" id="ARBA00022448"/>
    </source>
</evidence>
<protein>
    <recommendedName>
        <fullName evidence="10">ATP synthase epsilon chain</fullName>
    </recommendedName>
    <alternativeName>
        <fullName evidence="10">ATP synthase F1 sector epsilon subunit</fullName>
    </alternativeName>
    <alternativeName>
        <fullName evidence="10">F-ATPase epsilon subunit</fullName>
    </alternativeName>
</protein>
<evidence type="ECO:0000256" key="4">
    <source>
        <dbReference type="ARBA" id="ARBA00011648"/>
    </source>
</evidence>
<dbReference type="InterPro" id="IPR001469">
    <property type="entry name" value="ATP_synth_F1_dsu/esu"/>
</dbReference>
<keyword evidence="6 10" id="KW-0406">Ion transport</keyword>
<evidence type="ECO:0000256" key="10">
    <source>
        <dbReference type="HAMAP-Rule" id="MF_00530"/>
    </source>
</evidence>
<evidence type="ECO:0000256" key="7">
    <source>
        <dbReference type="ARBA" id="ARBA00023136"/>
    </source>
</evidence>
<accession>A0A932HXR8</accession>
<keyword evidence="7 10" id="KW-0472">Membrane</keyword>
<dbReference type="GO" id="GO:0045259">
    <property type="term" value="C:proton-transporting ATP synthase complex"/>
    <property type="evidence" value="ECO:0007669"/>
    <property type="project" value="UniProtKB-KW"/>
</dbReference>
<keyword evidence="5 10" id="KW-0813">Transport</keyword>
<keyword evidence="8 10" id="KW-0139">CF(1)</keyword>
<keyword evidence="10" id="KW-0375">Hydrogen ion transport</keyword>
<evidence type="ECO:0000256" key="3">
    <source>
        <dbReference type="ARBA" id="ARBA00005712"/>
    </source>
</evidence>
<comment type="similarity">
    <text evidence="3 10 11">Belongs to the ATPase epsilon chain family.</text>
</comment>
<dbReference type="InterPro" id="IPR020547">
    <property type="entry name" value="ATP_synth_F1_esu_C"/>
</dbReference>
<proteinExistence type="inferred from homology"/>
<keyword evidence="9 10" id="KW-0066">ATP synthesis</keyword>
<evidence type="ECO:0000256" key="6">
    <source>
        <dbReference type="ARBA" id="ARBA00023065"/>
    </source>
</evidence>
<evidence type="ECO:0000259" key="13">
    <source>
        <dbReference type="Pfam" id="PF02823"/>
    </source>
</evidence>
<gene>
    <name evidence="10" type="primary">atpC</name>
    <name evidence="14" type="ORF">HYZ11_08615</name>
</gene>
<dbReference type="InterPro" id="IPR036794">
    <property type="entry name" value="ATP_F1_dsu/esu_C_sf"/>
</dbReference>
<comment type="function">
    <text evidence="1 10">Produces ATP from ADP in the presence of a proton gradient across the membrane.</text>
</comment>
<evidence type="ECO:0000256" key="8">
    <source>
        <dbReference type="ARBA" id="ARBA00023196"/>
    </source>
</evidence>
<dbReference type="SUPFAM" id="SSF51344">
    <property type="entry name" value="Epsilon subunit of F1F0-ATP synthase N-terminal domain"/>
    <property type="match status" value="1"/>
</dbReference>
<feature type="domain" description="ATP synthase F1 complex delta/epsilon subunit N-terminal" evidence="13">
    <location>
        <begin position="6"/>
        <end position="84"/>
    </location>
</feature>